<protein>
    <recommendedName>
        <fullName evidence="2">UPF0225 protein PST_1519</fullName>
    </recommendedName>
</protein>
<dbReference type="InterPro" id="IPR048469">
    <property type="entry name" value="YchJ-like_M"/>
</dbReference>
<dbReference type="PANTHER" id="PTHR33747:SF1">
    <property type="entry name" value="ADENYLATE CYCLASE-ASSOCIATED CAP C-TERMINAL DOMAIN-CONTAINING PROTEIN"/>
    <property type="match status" value="1"/>
</dbReference>
<evidence type="ECO:0000313" key="4">
    <source>
        <dbReference type="EMBL" id="ABP79204.1"/>
    </source>
</evidence>
<evidence type="ECO:0000256" key="1">
    <source>
        <dbReference type="ARBA" id="ARBA00010839"/>
    </source>
</evidence>
<name>A4VJQ3_STUS1</name>
<dbReference type="InterPro" id="IPR004027">
    <property type="entry name" value="SEC_C_motif"/>
</dbReference>
<dbReference type="PANTHER" id="PTHR33747">
    <property type="entry name" value="UPF0225 PROTEIN SCO1677"/>
    <property type="match status" value="1"/>
</dbReference>
<dbReference type="HAMAP" id="MF_00612">
    <property type="entry name" value="UPF0225"/>
    <property type="match status" value="1"/>
</dbReference>
<organism evidence="4 5">
    <name type="scientific">Stutzerimonas stutzeri (strain A1501)</name>
    <name type="common">Pseudomonas stutzeri</name>
    <dbReference type="NCBI Taxonomy" id="379731"/>
    <lineage>
        <taxon>Bacteria</taxon>
        <taxon>Pseudomonadati</taxon>
        <taxon>Pseudomonadota</taxon>
        <taxon>Gammaproteobacteria</taxon>
        <taxon>Pseudomonadales</taxon>
        <taxon>Pseudomonadaceae</taxon>
        <taxon>Stutzerimonas</taxon>
    </lineage>
</organism>
<evidence type="ECO:0000259" key="3">
    <source>
        <dbReference type="Pfam" id="PF17775"/>
    </source>
</evidence>
<dbReference type="Gene3D" id="3.10.450.50">
    <property type="match status" value="1"/>
</dbReference>
<proteinExistence type="inferred from homology"/>
<dbReference type="Pfam" id="PF17775">
    <property type="entry name" value="YchJ_M-like"/>
    <property type="match status" value="1"/>
</dbReference>
<gene>
    <name evidence="4" type="ordered locus">PST_1519</name>
</gene>
<comment type="similarity">
    <text evidence="1 2">Belongs to the UPF0225 family.</text>
</comment>
<accession>A4VJQ3</accession>
<dbReference type="Proteomes" id="UP000000233">
    <property type="component" value="Chromosome"/>
</dbReference>
<dbReference type="HOGENOM" id="CLU_099590_0_1_6"/>
<reference evidence="4 5" key="1">
    <citation type="journal article" date="2008" name="Proc. Natl. Acad. Sci. U.S.A.">
        <title>Nitrogen fixation island and rhizosphere competence traits in the genome of root-associated Pseudomonas stutzeri A1501.</title>
        <authorList>
            <person name="Yan Y."/>
            <person name="Yang J."/>
            <person name="Dou Y."/>
            <person name="Chen M."/>
            <person name="Ping S."/>
            <person name="Peng J."/>
            <person name="Lu W."/>
            <person name="Zhang W."/>
            <person name="Yao Z."/>
            <person name="Li H."/>
            <person name="Liu W."/>
            <person name="He S."/>
            <person name="Geng L."/>
            <person name="Zhang X."/>
            <person name="Yang F."/>
            <person name="Yu H."/>
            <person name="Zhan Y."/>
            <person name="Li D."/>
            <person name="Lin Z."/>
            <person name="Wang Y."/>
            <person name="Elmerich C."/>
            <person name="Lin M."/>
            <person name="Jin Q."/>
        </authorList>
    </citation>
    <scope>NUCLEOTIDE SEQUENCE [LARGE SCALE GENOMIC DNA]</scope>
    <source>
        <strain evidence="4 5">A1501</strain>
    </source>
</reference>
<dbReference type="AlphaFoldDB" id="A4VJQ3"/>
<dbReference type="InterPro" id="IPR032710">
    <property type="entry name" value="NTF2-like_dom_sf"/>
</dbReference>
<dbReference type="InterPro" id="IPR023006">
    <property type="entry name" value="YchJ-like"/>
</dbReference>
<dbReference type="NCBIfam" id="NF001213">
    <property type="entry name" value="PRK00183.1"/>
    <property type="match status" value="1"/>
</dbReference>
<dbReference type="Pfam" id="PF02810">
    <property type="entry name" value="SEC-C"/>
    <property type="match status" value="1"/>
</dbReference>
<dbReference type="NCBIfam" id="NF002486">
    <property type="entry name" value="PRK01752.1"/>
    <property type="match status" value="1"/>
</dbReference>
<dbReference type="EMBL" id="CP000304">
    <property type="protein sequence ID" value="ABP79204.1"/>
    <property type="molecule type" value="Genomic_DNA"/>
</dbReference>
<dbReference type="KEGG" id="psa:PST_1519"/>
<sequence length="178" mass="19356">MPGSGPILKCSASTGGDMSEPRPTDLNCPCGSGDALGECCGRYHAGMAAPSAELLMRSRYSAYVLGLVDYLRATTLPAQQDELDVEGMRRWSLESTWLGLEVNESSVLGGKPEHALVTFTARWHDQSGEHAHQERSAFVQRDGRWYFIDPTVPLKAGRNDPCPCGSGLKFKKCCAAYL</sequence>
<dbReference type="eggNOG" id="COG3012">
    <property type="taxonomic scope" value="Bacteria"/>
</dbReference>
<dbReference type="SUPFAM" id="SSF54427">
    <property type="entry name" value="NTF2-like"/>
    <property type="match status" value="1"/>
</dbReference>
<dbReference type="SUPFAM" id="SSF103642">
    <property type="entry name" value="Sec-C motif"/>
    <property type="match status" value="1"/>
</dbReference>
<keyword evidence="5" id="KW-1185">Reference proteome</keyword>
<feature type="domain" description="YchJ-like middle NTF2-like" evidence="3">
    <location>
        <begin position="51"/>
        <end position="149"/>
    </location>
</feature>
<evidence type="ECO:0000256" key="2">
    <source>
        <dbReference type="HAMAP-Rule" id="MF_00612"/>
    </source>
</evidence>
<evidence type="ECO:0000313" key="5">
    <source>
        <dbReference type="Proteomes" id="UP000000233"/>
    </source>
</evidence>